<dbReference type="EMBL" id="BMMP01000004">
    <property type="protein sequence ID" value="GGO46436.1"/>
    <property type="molecule type" value="Genomic_DNA"/>
</dbReference>
<name>A0ABQ2M3J6_9ACTN</name>
<organism evidence="1 2">
    <name type="scientific">Streptomyces daqingensis</name>
    <dbReference type="NCBI Taxonomy" id="1472640"/>
    <lineage>
        <taxon>Bacteria</taxon>
        <taxon>Bacillati</taxon>
        <taxon>Actinomycetota</taxon>
        <taxon>Actinomycetes</taxon>
        <taxon>Kitasatosporales</taxon>
        <taxon>Streptomycetaceae</taxon>
        <taxon>Streptomyces</taxon>
    </lineage>
</organism>
<proteinExistence type="predicted"/>
<comment type="caution">
    <text evidence="1">The sequence shown here is derived from an EMBL/GenBank/DDBJ whole genome shotgun (WGS) entry which is preliminary data.</text>
</comment>
<gene>
    <name evidence="1" type="ORF">GCM10012287_16760</name>
</gene>
<sequence length="55" mass="6220">MTAAEYRERAEALLTSRHHSELREQTIQQADVWARLAVSAAISETAAQDHKEVQD</sequence>
<protein>
    <submittedName>
        <fullName evidence="1">Uncharacterized protein</fullName>
    </submittedName>
</protein>
<evidence type="ECO:0000313" key="2">
    <source>
        <dbReference type="Proteomes" id="UP000631535"/>
    </source>
</evidence>
<dbReference type="RefSeq" id="WP_189036431.1">
    <property type="nucleotide sequence ID" value="NZ_BMMP01000004.1"/>
</dbReference>
<reference evidence="2" key="1">
    <citation type="journal article" date="2019" name="Int. J. Syst. Evol. Microbiol.">
        <title>The Global Catalogue of Microorganisms (GCM) 10K type strain sequencing project: providing services to taxonomists for standard genome sequencing and annotation.</title>
        <authorList>
            <consortium name="The Broad Institute Genomics Platform"/>
            <consortium name="The Broad Institute Genome Sequencing Center for Infectious Disease"/>
            <person name="Wu L."/>
            <person name="Ma J."/>
        </authorList>
    </citation>
    <scope>NUCLEOTIDE SEQUENCE [LARGE SCALE GENOMIC DNA]</scope>
    <source>
        <strain evidence="2">CGMCC 4.7178</strain>
    </source>
</reference>
<keyword evidence="2" id="KW-1185">Reference proteome</keyword>
<accession>A0ABQ2M3J6</accession>
<evidence type="ECO:0000313" key="1">
    <source>
        <dbReference type="EMBL" id="GGO46436.1"/>
    </source>
</evidence>
<dbReference type="Proteomes" id="UP000631535">
    <property type="component" value="Unassembled WGS sequence"/>
</dbReference>